<dbReference type="InterPro" id="IPR013785">
    <property type="entry name" value="Aldolase_TIM"/>
</dbReference>
<dbReference type="InterPro" id="IPR002220">
    <property type="entry name" value="DapA-like"/>
</dbReference>
<dbReference type="PANTHER" id="PTHR42849:SF1">
    <property type="entry name" value="N-ACETYLNEURAMINATE LYASE"/>
    <property type="match status" value="1"/>
</dbReference>
<dbReference type="GO" id="GO:0008747">
    <property type="term" value="F:N-acetylneuraminate lyase activity"/>
    <property type="evidence" value="ECO:0007669"/>
    <property type="project" value="TreeGrafter"/>
</dbReference>
<dbReference type="Gene3D" id="3.20.20.70">
    <property type="entry name" value="Aldolase class I"/>
    <property type="match status" value="1"/>
</dbReference>
<proteinExistence type="predicted"/>
<dbReference type="Pfam" id="PF00701">
    <property type="entry name" value="DHDPS"/>
    <property type="match status" value="1"/>
</dbReference>
<dbReference type="SUPFAM" id="SSF51569">
    <property type="entry name" value="Aldolase"/>
    <property type="match status" value="1"/>
</dbReference>
<gene>
    <name evidence="2" type="ORF">GM537_12815</name>
</gene>
<reference evidence="2 3" key="1">
    <citation type="submission" date="2019-11" db="EMBL/GenBank/DDBJ databases">
        <title>Growth characteristics of pneumococcus vary with the chemical composition of the capsule and with environmental conditions.</title>
        <authorList>
            <person name="Tothpal A."/>
            <person name="Desobry K."/>
            <person name="Joshi S."/>
            <person name="Wyllie A.L."/>
            <person name="Weinberger D.M."/>
        </authorList>
    </citation>
    <scope>NUCLEOTIDE SEQUENCE [LARGE SCALE GENOMIC DNA]</scope>
    <source>
        <strain evidence="3">pnumococcus23A</strain>
    </source>
</reference>
<dbReference type="GO" id="GO:0019262">
    <property type="term" value="P:N-acetylneuraminate catabolic process"/>
    <property type="evidence" value="ECO:0007669"/>
    <property type="project" value="TreeGrafter"/>
</dbReference>
<dbReference type="GO" id="GO:0005829">
    <property type="term" value="C:cytosol"/>
    <property type="evidence" value="ECO:0007669"/>
    <property type="project" value="TreeGrafter"/>
</dbReference>
<protein>
    <submittedName>
        <fullName evidence="2">N-acetylneuraminate lyase</fullName>
    </submittedName>
</protein>
<evidence type="ECO:0000313" key="3">
    <source>
        <dbReference type="Proteomes" id="UP000490982"/>
    </source>
</evidence>
<dbReference type="EMBL" id="WNHS01000452">
    <property type="protein sequence ID" value="MTW25665.1"/>
    <property type="molecule type" value="Genomic_DNA"/>
</dbReference>
<evidence type="ECO:0000256" key="1">
    <source>
        <dbReference type="ARBA" id="ARBA00023239"/>
    </source>
</evidence>
<organism evidence="2 3">
    <name type="scientific">Streptococcus pneumoniae</name>
    <dbReference type="NCBI Taxonomy" id="1313"/>
    <lineage>
        <taxon>Bacteria</taxon>
        <taxon>Bacillati</taxon>
        <taxon>Bacillota</taxon>
        <taxon>Bacilli</taxon>
        <taxon>Lactobacillales</taxon>
        <taxon>Streptococcaceae</taxon>
        <taxon>Streptococcus</taxon>
    </lineage>
</organism>
<evidence type="ECO:0000313" key="2">
    <source>
        <dbReference type="EMBL" id="MTW25665.1"/>
    </source>
</evidence>
<dbReference type="Proteomes" id="UP000490982">
    <property type="component" value="Unassembled WGS sequence"/>
</dbReference>
<feature type="non-terminal residue" evidence="2">
    <location>
        <position position="82"/>
    </location>
</feature>
<keyword evidence="1 2" id="KW-0456">Lyase</keyword>
<name>A0A6G2DXD2_STREE</name>
<dbReference type="PANTHER" id="PTHR42849">
    <property type="entry name" value="N-ACETYLNEURAMINATE LYASE"/>
    <property type="match status" value="1"/>
</dbReference>
<comment type="caution">
    <text evidence="2">The sequence shown here is derived from an EMBL/GenBank/DDBJ whole genome shotgun (WGS) entry which is preliminary data.</text>
</comment>
<accession>A0A6G2DXD2</accession>
<sequence length="82" mass="9237">MKDLTKYKGVIPAFYACYDENGEISQDRVKSLVQYFIDKGVKGIYVNGSSGECIYQSVEDRKQIIEAVMEVAKGKLTVINHI</sequence>
<dbReference type="RefSeq" id="WP_196301676.1">
    <property type="nucleotide sequence ID" value="NZ_WNHS01000452.1"/>
</dbReference>
<dbReference type="AlphaFoldDB" id="A0A6G2DXD2"/>